<keyword evidence="4" id="KW-0067">ATP-binding</keyword>
<dbReference type="InterPro" id="IPR001650">
    <property type="entry name" value="Helicase_C-like"/>
</dbReference>
<dbReference type="KEGG" id="sth:STH1306"/>
<dbReference type="PROSITE" id="PS51194">
    <property type="entry name" value="HELICASE_CTER"/>
    <property type="match status" value="1"/>
</dbReference>
<keyword evidence="5" id="KW-1185">Reference proteome</keyword>
<dbReference type="Gene3D" id="3.40.50.300">
    <property type="entry name" value="P-loop containing nucleotide triphosphate hydrolases"/>
    <property type="match status" value="1"/>
</dbReference>
<dbReference type="NCBIfam" id="NF038325">
    <property type="entry name" value="DISARM_DrmAS"/>
    <property type="match status" value="1"/>
</dbReference>
<keyword evidence="4" id="KW-0547">Nucleotide-binding</keyword>
<dbReference type="Proteomes" id="UP000000417">
    <property type="component" value="Chromosome"/>
</dbReference>
<keyword evidence="4" id="KW-0378">Hydrolase</keyword>
<feature type="domain" description="Helicase C-terminal" evidence="3">
    <location>
        <begin position="826"/>
        <end position="992"/>
    </location>
</feature>
<dbReference type="CDD" id="cd18785">
    <property type="entry name" value="SF2_C"/>
    <property type="match status" value="1"/>
</dbReference>
<dbReference type="eggNOG" id="COG1061">
    <property type="taxonomic scope" value="Bacteria"/>
</dbReference>
<keyword evidence="4" id="KW-0347">Helicase</keyword>
<feature type="compositionally biased region" description="Acidic residues" evidence="2">
    <location>
        <begin position="62"/>
        <end position="76"/>
    </location>
</feature>
<dbReference type="InterPro" id="IPR027417">
    <property type="entry name" value="P-loop_NTPase"/>
</dbReference>
<evidence type="ECO:0000313" key="4">
    <source>
        <dbReference type="EMBL" id="BAD40291.1"/>
    </source>
</evidence>
<dbReference type="GO" id="GO:0004386">
    <property type="term" value="F:helicase activity"/>
    <property type="evidence" value="ECO:0007669"/>
    <property type="project" value="UniProtKB-KW"/>
</dbReference>
<dbReference type="AlphaFoldDB" id="Q67PV2"/>
<accession>Q67PV2</accession>
<evidence type="ECO:0000259" key="3">
    <source>
        <dbReference type="PROSITE" id="PS51194"/>
    </source>
</evidence>
<evidence type="ECO:0000256" key="2">
    <source>
        <dbReference type="SAM" id="MobiDB-lite"/>
    </source>
</evidence>
<dbReference type="HOGENOM" id="CLU_004880_0_0_9"/>
<proteinExistence type="predicted"/>
<gene>
    <name evidence="4" type="ordered locus">STH1306</name>
</gene>
<name>Q67PV2_SYMTH</name>
<dbReference type="SUPFAM" id="SSF52540">
    <property type="entry name" value="P-loop containing nucleoside triphosphate hydrolases"/>
    <property type="match status" value="2"/>
</dbReference>
<evidence type="ECO:0000313" key="5">
    <source>
        <dbReference type="Proteomes" id="UP000000417"/>
    </source>
</evidence>
<keyword evidence="1" id="KW-0175">Coiled coil</keyword>
<sequence length="1120" mass="125371">MLVKGGQPSMKDTAKERVRSELLDRLRKELVGPNDDEEELGESPSSRYLCGILWPRGTPMESAEDDLTDNMMDDEGESHSGQDLSAPLAQALNPSSIGLSFVVEPGCDRVRVRASWGMYRKSEEHREAGSTRLERWLRVPHAIEATVPLIADGKRRSYPATDAPGPKIEWLARPLEGRTAVSLFLVNRYNRPEGPEDELCLFQPVIQVTAPEEGDPVFSARRLQVPEGQRLDERQDELLYRKAQVFAVGHGTAVRWDLAPGRFDRAVKLETVTIPDYTVPLIVAQQDQGSAVLDMQKLADVPDEDRLFDYLNPLIEAYWNWFEQRERELEELRSELLHELQRQAEDHLALCKEAAERMEAGLRRLRTDPKAFQAFKFANRAMAWQRTQADWARRARKDAQVWRTPPIPLKSAWRPFQIAFILVNILSVVEPAHKERSYADLLWFPTGGGKTEAYLGLAAFLLAYRRLRGEVDGMRGDAGVAIIMRYTLRLLTIQQFQRAATLICACELIRREDPETWGHEPFRIGLWVGGNSTPNDFDECAKALTDKNHAGPTPVQLVACPWCGAPLRSSDYYPHKKTRRLIIGCSRKGCDFHRLKNPDGIPALVEDEEIYRLAPALVIGTVDKFARLPWIAETGSLFGHVRGWIPGWGFAAVGESEETAARRHATLLAQNMQEQITDCRPLLPPELIIQDELHLISGPLGTMVGVYETAIDYLCSREIDGQQVGPKVIASTATIRNAVSQVQGLFNRRAVVFPPPGLEAGHSFFAEEVPLEEASGRMYVGIFAPGRSVKTALVRVYAALLASVGAIQASAADLDPYFTMVGYFNSLRELGGAVRLIEDDVRSRMAKTLANPDRPGQKYRFVARKLPDTVPELTSRVDSSQVPRLLDQLERPLLDPPDPEKPPVDVVLASNMISVGVDVPRLGLMVVTGQPKTTAEYIQATSRVGRTHPGLVITVYNWARPRDVSHYERFYSYHAALYRYVEAISVTPFSSRARDRALAGAFVTMCRHGIRSLTARRAAQKFRATDVAVQAIRQRVLDRVRDSGQRVELGDVVQDVDRIIETWHKAAEAGGLVYAGDRVAPNVLYPLEEKRSTRDLFAAPNSMRDVETPLGLYLKGEGRG</sequence>
<dbReference type="SMART" id="SM00490">
    <property type="entry name" value="HELICc"/>
    <property type="match status" value="1"/>
</dbReference>
<dbReference type="EMBL" id="AP006840">
    <property type="protein sequence ID" value="BAD40291.1"/>
    <property type="molecule type" value="Genomic_DNA"/>
</dbReference>
<reference evidence="4 5" key="1">
    <citation type="journal article" date="2004" name="Nucleic Acids Res.">
        <title>Genome sequence of Symbiobacterium thermophilum, an uncultivable bacterium that depends on microbial commensalism.</title>
        <authorList>
            <person name="Ueda K."/>
            <person name="Yamashita A."/>
            <person name="Ishikawa J."/>
            <person name="Shimada M."/>
            <person name="Watsuji T."/>
            <person name="Morimura K."/>
            <person name="Ikeda H."/>
            <person name="Hattori M."/>
            <person name="Beppu T."/>
        </authorList>
    </citation>
    <scope>NUCLEOTIDE SEQUENCE [LARGE SCALE GENOMIC DNA]</scope>
    <source>
        <strain evidence="5">T / IAM 14863</strain>
    </source>
</reference>
<feature type="coiled-coil region" evidence="1">
    <location>
        <begin position="322"/>
        <end position="357"/>
    </location>
</feature>
<dbReference type="Pfam" id="PF00271">
    <property type="entry name" value="Helicase_C"/>
    <property type="match status" value="1"/>
</dbReference>
<feature type="region of interest" description="Disordered" evidence="2">
    <location>
        <begin position="59"/>
        <end position="83"/>
    </location>
</feature>
<dbReference type="STRING" id="292459.STH1306"/>
<organism evidence="4 5">
    <name type="scientific">Symbiobacterium thermophilum (strain DSM 24528 / JCM 14929 / IAM 14863 / T)</name>
    <dbReference type="NCBI Taxonomy" id="292459"/>
    <lineage>
        <taxon>Bacteria</taxon>
        <taxon>Bacillati</taxon>
        <taxon>Bacillota</taxon>
        <taxon>Clostridia</taxon>
        <taxon>Eubacteriales</taxon>
        <taxon>Symbiobacteriaceae</taxon>
        <taxon>Symbiobacterium</taxon>
    </lineage>
</organism>
<protein>
    <submittedName>
        <fullName evidence="4">Putative DNA helicase</fullName>
    </submittedName>
</protein>
<evidence type="ECO:0000256" key="1">
    <source>
        <dbReference type="SAM" id="Coils"/>
    </source>
</evidence>